<comment type="catalytic activity">
    <reaction evidence="1 10">
        <text>Hydrolysis of terminal non-reducing N-acetyl-D-hexosamine residues in N-acetyl-beta-D-hexosaminides.</text>
        <dbReference type="EC" id="3.2.1.52"/>
    </reaction>
</comment>
<evidence type="ECO:0000313" key="12">
    <source>
        <dbReference type="EMBL" id="KTD68542.1"/>
    </source>
</evidence>
<feature type="active site" description="Nucleophile" evidence="10">
    <location>
        <position position="258"/>
    </location>
</feature>
<dbReference type="GO" id="GO:0008360">
    <property type="term" value="P:regulation of cell shape"/>
    <property type="evidence" value="ECO:0007669"/>
    <property type="project" value="UniProtKB-KW"/>
</dbReference>
<dbReference type="STRING" id="947033.Lste_1700"/>
<protein>
    <recommendedName>
        <fullName evidence="10">Beta-hexosaminidase</fullName>
        <ecNumber evidence="10">3.2.1.52</ecNumber>
    </recommendedName>
    <alternativeName>
        <fullName evidence="10">Beta-N-acetylhexosaminidase</fullName>
    </alternativeName>
    <alternativeName>
        <fullName evidence="10">N-acetyl-beta-glucosaminidase</fullName>
    </alternativeName>
</protein>
<evidence type="ECO:0000256" key="10">
    <source>
        <dbReference type="HAMAP-Rule" id="MF_00364"/>
    </source>
</evidence>
<feature type="binding site" evidence="10">
    <location>
        <position position="66"/>
    </location>
    <ligand>
        <name>substrate</name>
    </ligand>
</feature>
<comment type="similarity">
    <text evidence="10">Belongs to the glycosyl hydrolase 3 family. NagZ subfamily.</text>
</comment>
<sequence>MPSSNSNLFMIDIEGIELSAMEREIIKHPHVGSVILFTRNFTSPQQLEQLIREIRDIDPNIFVATDHEGGFVQRFLRQGFRSLPASRVYGDVYDLNPEVGIQLAKQYGEVMAKDLLACGVDVSLAPVLDLHGQSRVIAHLDRAFHHEPEAIIALASAFIEGMHAAGMPAVAKHFPGHGSVSADSHSTMPISFASMDELKSKDLKPFIELIKRGLLNAIMPAHITYKEIDANKPAGFSTIWLQEVLRHELKFDGLILSDCLSMTGADIGNLMTRTEEALKAGCDMLIVCHQPRQVLLELLQKITLSQTSASAARITHFKNQMLRFVHPEQNQLKPYLSTIAQEKDSAVVSKNQQFNTSETI</sequence>
<dbReference type="InterPro" id="IPR036962">
    <property type="entry name" value="Glyco_hydro_3_N_sf"/>
</dbReference>
<evidence type="ECO:0000313" key="13">
    <source>
        <dbReference type="Proteomes" id="UP000054926"/>
    </source>
</evidence>
<dbReference type="InterPro" id="IPR001764">
    <property type="entry name" value="Glyco_hydro_3_N"/>
</dbReference>
<dbReference type="GO" id="GO:0071555">
    <property type="term" value="P:cell wall organization"/>
    <property type="evidence" value="ECO:0007669"/>
    <property type="project" value="UniProtKB-KW"/>
</dbReference>
<proteinExistence type="inferred from homology"/>
<dbReference type="PANTHER" id="PTHR30480:SF13">
    <property type="entry name" value="BETA-HEXOSAMINIDASE"/>
    <property type="match status" value="1"/>
</dbReference>
<comment type="subcellular location">
    <subcellularLocation>
        <location evidence="10">Cytoplasm</location>
    </subcellularLocation>
</comment>
<reference evidence="12 13" key="1">
    <citation type="submission" date="2015-11" db="EMBL/GenBank/DDBJ databases">
        <title>Genomic analysis of 38 Legionella species identifies large and diverse effector repertoires.</title>
        <authorList>
            <person name="Burstein D."/>
            <person name="Amaro F."/>
            <person name="Zusman T."/>
            <person name="Lifshitz Z."/>
            <person name="Cohen O."/>
            <person name="Gilbert J.A."/>
            <person name="Pupko T."/>
            <person name="Shuman H.A."/>
            <person name="Segal G."/>
        </authorList>
    </citation>
    <scope>NUCLEOTIDE SEQUENCE [LARGE SCALE GENOMIC DNA]</scope>
    <source>
        <strain evidence="12 13">IMVS3376</strain>
    </source>
</reference>
<dbReference type="InterPro" id="IPR019800">
    <property type="entry name" value="Glyco_hydro_3_AS"/>
</dbReference>
<keyword evidence="7 10" id="KW-0326">Glycosidase</keyword>
<dbReference type="HAMAP" id="MF_00364">
    <property type="entry name" value="NagZ"/>
    <property type="match status" value="1"/>
</dbReference>
<dbReference type="InterPro" id="IPR017853">
    <property type="entry name" value="GH"/>
</dbReference>
<feature type="domain" description="Glycoside hydrolase family 3 N-terminal" evidence="11">
    <location>
        <begin position="13"/>
        <end position="314"/>
    </location>
</feature>
<evidence type="ECO:0000256" key="9">
    <source>
        <dbReference type="ARBA" id="ARBA00023316"/>
    </source>
</evidence>
<organism evidence="12 13">
    <name type="scientific">Legionella steelei</name>
    <dbReference type="NCBI Taxonomy" id="947033"/>
    <lineage>
        <taxon>Bacteria</taxon>
        <taxon>Pseudomonadati</taxon>
        <taxon>Pseudomonadota</taxon>
        <taxon>Gammaproteobacteria</taxon>
        <taxon>Legionellales</taxon>
        <taxon>Legionellaceae</taxon>
        <taxon>Legionella</taxon>
    </lineage>
</organism>
<dbReference type="NCBIfam" id="NF003740">
    <property type="entry name" value="PRK05337.1"/>
    <property type="match status" value="1"/>
</dbReference>
<name>A0A0W0ZI96_9GAMM</name>
<gene>
    <name evidence="10 12" type="primary">nagZ</name>
    <name evidence="12" type="ORF">Lste_1700</name>
</gene>
<evidence type="ECO:0000256" key="6">
    <source>
        <dbReference type="ARBA" id="ARBA00022984"/>
    </source>
</evidence>
<keyword evidence="3 10" id="KW-0132">Cell division</keyword>
<dbReference type="Pfam" id="PF00933">
    <property type="entry name" value="Glyco_hydro_3"/>
    <property type="match status" value="1"/>
</dbReference>
<dbReference type="PANTHER" id="PTHR30480">
    <property type="entry name" value="BETA-HEXOSAMINIDASE-RELATED"/>
    <property type="match status" value="1"/>
</dbReference>
<keyword evidence="8 10" id="KW-0131">Cell cycle</keyword>
<evidence type="ECO:0000256" key="3">
    <source>
        <dbReference type="ARBA" id="ARBA00022618"/>
    </source>
</evidence>
<evidence type="ECO:0000256" key="4">
    <source>
        <dbReference type="ARBA" id="ARBA00022801"/>
    </source>
</evidence>
<keyword evidence="4 10" id="KW-0378">Hydrolase</keyword>
<dbReference type="AlphaFoldDB" id="A0A0W0ZI96"/>
<comment type="caution">
    <text evidence="12">The sequence shown here is derived from an EMBL/GenBank/DDBJ whole genome shotgun (WGS) entry which is preliminary data.</text>
</comment>
<dbReference type="GO" id="GO:0005737">
    <property type="term" value="C:cytoplasm"/>
    <property type="evidence" value="ECO:0007669"/>
    <property type="project" value="UniProtKB-SubCell"/>
</dbReference>
<dbReference type="Proteomes" id="UP000054926">
    <property type="component" value="Unassembled WGS sequence"/>
</dbReference>
<dbReference type="GO" id="GO:0009252">
    <property type="term" value="P:peptidoglycan biosynthetic process"/>
    <property type="evidence" value="ECO:0007669"/>
    <property type="project" value="UniProtKB-KW"/>
</dbReference>
<dbReference type="EMBL" id="LNYY01000019">
    <property type="protein sequence ID" value="KTD68542.1"/>
    <property type="molecule type" value="Genomic_DNA"/>
</dbReference>
<feature type="site" description="Important for catalytic activity" evidence="10">
    <location>
        <position position="183"/>
    </location>
</feature>
<keyword evidence="2 10" id="KW-0963">Cytoplasm</keyword>
<feature type="binding site" evidence="10">
    <location>
        <position position="142"/>
    </location>
    <ligand>
        <name>substrate</name>
    </ligand>
</feature>
<dbReference type="OrthoDB" id="9786661at2"/>
<feature type="binding site" evidence="10">
    <location>
        <begin position="172"/>
        <end position="173"/>
    </location>
    <ligand>
        <name>substrate</name>
    </ligand>
</feature>
<dbReference type="PROSITE" id="PS00775">
    <property type="entry name" value="GLYCOSYL_HYDROL_F3"/>
    <property type="match status" value="1"/>
</dbReference>
<keyword evidence="6 10" id="KW-0573">Peptidoglycan synthesis</keyword>
<dbReference type="GO" id="GO:0051301">
    <property type="term" value="P:cell division"/>
    <property type="evidence" value="ECO:0007669"/>
    <property type="project" value="UniProtKB-KW"/>
</dbReference>
<feature type="binding site" evidence="10">
    <location>
        <position position="74"/>
    </location>
    <ligand>
        <name>substrate</name>
    </ligand>
</feature>
<dbReference type="EC" id="3.2.1.52" evidence="10"/>
<evidence type="ECO:0000256" key="5">
    <source>
        <dbReference type="ARBA" id="ARBA00022960"/>
    </source>
</evidence>
<evidence type="ECO:0000256" key="8">
    <source>
        <dbReference type="ARBA" id="ARBA00023306"/>
    </source>
</evidence>
<evidence type="ECO:0000256" key="7">
    <source>
        <dbReference type="ARBA" id="ARBA00023295"/>
    </source>
</evidence>
<dbReference type="GO" id="GO:0004563">
    <property type="term" value="F:beta-N-acetylhexosaminidase activity"/>
    <property type="evidence" value="ECO:0007669"/>
    <property type="project" value="UniProtKB-UniRule"/>
</dbReference>
<dbReference type="GO" id="GO:0005975">
    <property type="term" value="P:carbohydrate metabolic process"/>
    <property type="evidence" value="ECO:0007669"/>
    <property type="project" value="InterPro"/>
</dbReference>
<evidence type="ECO:0000256" key="2">
    <source>
        <dbReference type="ARBA" id="ARBA00022490"/>
    </source>
</evidence>
<dbReference type="UniPathway" id="UPA00544"/>
<dbReference type="SUPFAM" id="SSF51445">
    <property type="entry name" value="(Trans)glycosidases"/>
    <property type="match status" value="1"/>
</dbReference>
<keyword evidence="13" id="KW-1185">Reference proteome</keyword>
<accession>A0A0W0ZI96</accession>
<dbReference type="Gene3D" id="3.20.20.300">
    <property type="entry name" value="Glycoside hydrolase, family 3, N-terminal domain"/>
    <property type="match status" value="1"/>
</dbReference>
<dbReference type="PATRIC" id="fig|947033.5.peg.1799"/>
<keyword evidence="9 10" id="KW-0961">Cell wall biogenesis/degradation</keyword>
<comment type="function">
    <text evidence="10">Plays a role in peptidoglycan recycling by cleaving the terminal beta-1,4-linked N-acetylglucosamine (GlcNAc) from peptide-linked peptidoglycan fragments, giving rise to free GlcNAc, anhydro-N-acetylmuramic acid and anhydro-N-acetylmuramic acid-linked peptides.</text>
</comment>
<evidence type="ECO:0000259" key="11">
    <source>
        <dbReference type="Pfam" id="PF00933"/>
    </source>
</evidence>
<evidence type="ECO:0000256" key="1">
    <source>
        <dbReference type="ARBA" id="ARBA00001231"/>
    </source>
</evidence>
<keyword evidence="5 10" id="KW-0133">Cell shape</keyword>
<comment type="pathway">
    <text evidence="10">Cell wall biogenesis; peptidoglycan recycling.</text>
</comment>
<dbReference type="GO" id="GO:0009254">
    <property type="term" value="P:peptidoglycan turnover"/>
    <property type="evidence" value="ECO:0007669"/>
    <property type="project" value="UniProtKB-UniRule"/>
</dbReference>
<feature type="active site" description="Proton donor/acceptor" evidence="10">
    <location>
        <position position="185"/>
    </location>
</feature>
<dbReference type="RefSeq" id="WP_058510622.1">
    <property type="nucleotide sequence ID" value="NZ_DAIOMV010000007.1"/>
</dbReference>
<dbReference type="InterPro" id="IPR050226">
    <property type="entry name" value="NagZ_Beta-hexosaminidase"/>
</dbReference>
<dbReference type="InterPro" id="IPR022956">
    <property type="entry name" value="Beta_hexosaminidase_bac"/>
</dbReference>